<name>A0ABX1VXU9_9FIRM</name>
<dbReference type="EMBL" id="JAAOXG010000094">
    <property type="protein sequence ID" value="NNJ33250.1"/>
    <property type="molecule type" value="Genomic_DNA"/>
</dbReference>
<comment type="catalytic activity">
    <reaction evidence="1">
        <text>ATP + protein L-histidine = ADP + protein N-phospho-L-histidine.</text>
        <dbReference type="EC" id="2.7.13.3"/>
    </reaction>
</comment>
<keyword evidence="5" id="KW-0597">Phosphoprotein</keyword>
<dbReference type="Gene3D" id="1.10.287.130">
    <property type="match status" value="1"/>
</dbReference>
<dbReference type="SUPFAM" id="SSF55874">
    <property type="entry name" value="ATPase domain of HSP90 chaperone/DNA topoisomerase II/histidine kinase"/>
    <property type="match status" value="1"/>
</dbReference>
<accession>A0ABX1VXU9</accession>
<keyword evidence="18" id="KW-1185">Reference proteome</keyword>
<organism evidence="17 18">
    <name type="scientific">Lacrimispora defluvii</name>
    <dbReference type="NCBI Taxonomy" id="2719233"/>
    <lineage>
        <taxon>Bacteria</taxon>
        <taxon>Bacillati</taxon>
        <taxon>Bacillota</taxon>
        <taxon>Clostridia</taxon>
        <taxon>Lachnospirales</taxon>
        <taxon>Lachnospiraceae</taxon>
        <taxon>Lacrimispora</taxon>
    </lineage>
</organism>
<evidence type="ECO:0000256" key="1">
    <source>
        <dbReference type="ARBA" id="ARBA00000085"/>
    </source>
</evidence>
<dbReference type="PANTHER" id="PTHR45528:SF1">
    <property type="entry name" value="SENSOR HISTIDINE KINASE CPXA"/>
    <property type="match status" value="1"/>
</dbReference>
<evidence type="ECO:0000256" key="7">
    <source>
        <dbReference type="ARBA" id="ARBA00022692"/>
    </source>
</evidence>
<keyword evidence="12" id="KW-0902">Two-component regulatory system</keyword>
<evidence type="ECO:0000256" key="4">
    <source>
        <dbReference type="ARBA" id="ARBA00022475"/>
    </source>
</evidence>
<feature type="transmembrane region" description="Helical" evidence="14">
    <location>
        <begin position="156"/>
        <end position="180"/>
    </location>
</feature>
<dbReference type="InterPro" id="IPR036097">
    <property type="entry name" value="HisK_dim/P_sf"/>
</dbReference>
<keyword evidence="4" id="KW-1003">Cell membrane</keyword>
<dbReference type="RefSeq" id="WP_170824267.1">
    <property type="nucleotide sequence ID" value="NZ_JAAOXG010000094.1"/>
</dbReference>
<keyword evidence="9 17" id="KW-0418">Kinase</keyword>
<dbReference type="Pfam" id="PF00672">
    <property type="entry name" value="HAMP"/>
    <property type="match status" value="1"/>
</dbReference>
<dbReference type="InterPro" id="IPR003594">
    <property type="entry name" value="HATPase_dom"/>
</dbReference>
<dbReference type="SMART" id="SM00304">
    <property type="entry name" value="HAMP"/>
    <property type="match status" value="1"/>
</dbReference>
<dbReference type="PANTHER" id="PTHR45528">
    <property type="entry name" value="SENSOR HISTIDINE KINASE CPXA"/>
    <property type="match status" value="1"/>
</dbReference>
<evidence type="ECO:0000256" key="8">
    <source>
        <dbReference type="ARBA" id="ARBA00022741"/>
    </source>
</evidence>
<protein>
    <recommendedName>
        <fullName evidence="3">histidine kinase</fullName>
        <ecNumber evidence="3">2.7.13.3</ecNumber>
    </recommendedName>
</protein>
<dbReference type="InterPro" id="IPR050398">
    <property type="entry name" value="HssS/ArlS-like"/>
</dbReference>
<keyword evidence="13 14" id="KW-0472">Membrane</keyword>
<dbReference type="InterPro" id="IPR003661">
    <property type="entry name" value="HisK_dim/P_dom"/>
</dbReference>
<keyword evidence="6" id="KW-0808">Transferase</keyword>
<feature type="domain" description="HAMP" evidence="16">
    <location>
        <begin position="181"/>
        <end position="235"/>
    </location>
</feature>
<evidence type="ECO:0000259" key="15">
    <source>
        <dbReference type="PROSITE" id="PS50109"/>
    </source>
</evidence>
<dbReference type="SMART" id="SM00388">
    <property type="entry name" value="HisKA"/>
    <property type="match status" value="1"/>
</dbReference>
<dbReference type="GO" id="GO:0016301">
    <property type="term" value="F:kinase activity"/>
    <property type="evidence" value="ECO:0007669"/>
    <property type="project" value="UniProtKB-KW"/>
</dbReference>
<evidence type="ECO:0000256" key="3">
    <source>
        <dbReference type="ARBA" id="ARBA00012438"/>
    </source>
</evidence>
<keyword evidence="10" id="KW-0067">ATP-binding</keyword>
<evidence type="ECO:0000313" key="18">
    <source>
        <dbReference type="Proteomes" id="UP000539052"/>
    </source>
</evidence>
<keyword evidence="7 14" id="KW-0812">Transmembrane</keyword>
<evidence type="ECO:0000256" key="9">
    <source>
        <dbReference type="ARBA" id="ARBA00022777"/>
    </source>
</evidence>
<dbReference type="CDD" id="cd06225">
    <property type="entry name" value="HAMP"/>
    <property type="match status" value="1"/>
</dbReference>
<evidence type="ECO:0000256" key="2">
    <source>
        <dbReference type="ARBA" id="ARBA00004651"/>
    </source>
</evidence>
<reference evidence="17 18" key="1">
    <citation type="submission" date="2020-03" db="EMBL/GenBank/DDBJ databases">
        <title>Genome Sequence of industrial isolate, B5A.</title>
        <authorList>
            <person name="Sharma S."/>
            <person name="Patil P.B."/>
            <person name="Korpole S."/>
        </authorList>
    </citation>
    <scope>NUCLEOTIDE SEQUENCE [LARGE SCALE GENOMIC DNA]</scope>
    <source>
        <strain evidence="17 18">PI-S10-B5A</strain>
    </source>
</reference>
<dbReference type="InterPro" id="IPR003660">
    <property type="entry name" value="HAMP_dom"/>
</dbReference>
<dbReference type="SUPFAM" id="SSF47384">
    <property type="entry name" value="Homodimeric domain of signal transducing histidine kinase"/>
    <property type="match status" value="1"/>
</dbReference>
<keyword evidence="11 14" id="KW-1133">Transmembrane helix</keyword>
<dbReference type="CDD" id="cd00082">
    <property type="entry name" value="HisKA"/>
    <property type="match status" value="1"/>
</dbReference>
<evidence type="ECO:0000256" key="12">
    <source>
        <dbReference type="ARBA" id="ARBA00023012"/>
    </source>
</evidence>
<dbReference type="Gene3D" id="3.30.565.10">
    <property type="entry name" value="Histidine kinase-like ATPase, C-terminal domain"/>
    <property type="match status" value="1"/>
</dbReference>
<dbReference type="Pfam" id="PF00512">
    <property type="entry name" value="HisKA"/>
    <property type="match status" value="1"/>
</dbReference>
<proteinExistence type="predicted"/>
<comment type="subcellular location">
    <subcellularLocation>
        <location evidence="2">Cell membrane</location>
        <topology evidence="2">Multi-pass membrane protein</topology>
    </subcellularLocation>
</comment>
<comment type="caution">
    <text evidence="17">The sequence shown here is derived from an EMBL/GenBank/DDBJ whole genome shotgun (WGS) entry which is preliminary data.</text>
</comment>
<evidence type="ECO:0000256" key="6">
    <source>
        <dbReference type="ARBA" id="ARBA00022679"/>
    </source>
</evidence>
<feature type="transmembrane region" description="Helical" evidence="14">
    <location>
        <begin position="21"/>
        <end position="49"/>
    </location>
</feature>
<dbReference type="InterPro" id="IPR036890">
    <property type="entry name" value="HATPase_C_sf"/>
</dbReference>
<dbReference type="PROSITE" id="PS50109">
    <property type="entry name" value="HIS_KIN"/>
    <property type="match status" value="1"/>
</dbReference>
<dbReference type="SMART" id="SM00387">
    <property type="entry name" value="HATPase_c"/>
    <property type="match status" value="1"/>
</dbReference>
<evidence type="ECO:0000256" key="13">
    <source>
        <dbReference type="ARBA" id="ARBA00023136"/>
    </source>
</evidence>
<dbReference type="EC" id="2.7.13.3" evidence="3"/>
<keyword evidence="8" id="KW-0547">Nucleotide-binding</keyword>
<dbReference type="PRINTS" id="PR00344">
    <property type="entry name" value="BCTRLSENSOR"/>
</dbReference>
<dbReference type="InterPro" id="IPR004358">
    <property type="entry name" value="Sig_transdc_His_kin-like_C"/>
</dbReference>
<dbReference type="Gene3D" id="6.10.340.10">
    <property type="match status" value="1"/>
</dbReference>
<dbReference type="PROSITE" id="PS50885">
    <property type="entry name" value="HAMP"/>
    <property type="match status" value="1"/>
</dbReference>
<feature type="domain" description="Histidine kinase" evidence="15">
    <location>
        <begin position="243"/>
        <end position="457"/>
    </location>
</feature>
<gene>
    <name evidence="17" type="ORF">G9470_26200</name>
</gene>
<evidence type="ECO:0000256" key="5">
    <source>
        <dbReference type="ARBA" id="ARBA00022553"/>
    </source>
</evidence>
<dbReference type="Proteomes" id="UP000539052">
    <property type="component" value="Unassembled WGS sequence"/>
</dbReference>
<evidence type="ECO:0000259" key="16">
    <source>
        <dbReference type="PROSITE" id="PS50885"/>
    </source>
</evidence>
<dbReference type="SUPFAM" id="SSF158472">
    <property type="entry name" value="HAMP domain-like"/>
    <property type="match status" value="1"/>
</dbReference>
<evidence type="ECO:0000256" key="10">
    <source>
        <dbReference type="ARBA" id="ARBA00022840"/>
    </source>
</evidence>
<evidence type="ECO:0000313" key="17">
    <source>
        <dbReference type="EMBL" id="NNJ33250.1"/>
    </source>
</evidence>
<dbReference type="InterPro" id="IPR005467">
    <property type="entry name" value="His_kinase_dom"/>
</dbReference>
<dbReference type="Pfam" id="PF02518">
    <property type="entry name" value="HATPase_c"/>
    <property type="match status" value="1"/>
</dbReference>
<dbReference type="CDD" id="cd00075">
    <property type="entry name" value="HATPase"/>
    <property type="match status" value="1"/>
</dbReference>
<sequence>MLLEIQKKIRQMKVIRMINRLPITIKVTVWYTTFLLILLATLVVVSFLITDSFAISMSEQELKKSVNDIVTGEEDYEPFDEGVQLLFYDASGNLQNGKVPDSFNIEPSFSESVIREYSNSGSQFIYYDSQISDGKYQGNWIRGIISVNGLKQKLSMISIALLVICPMIIIIISLGGYTIIKLAFKPVKRISKTAIEIGCNYDLAKRIELEEGNDEIHQMANAFNEMLDSLEEASQHEKQFTSDVSHELRTPISVILAESQYGEEHIESLDEAKNSFQIISRQSKRMSKLVNQLLEISRMDRALEVEKMEFNLSEALRSMIVDYRSLAEANGLALIERIEGDIYIYGNKMMVQRVFDNFFTNALKFTSTHIIISLRRNQQFCYLSVEDDGPGISEENQNRIWERFYQTDYSRNKESNTGFGLGLAMVKKIMKIHDGDAKVETKQNGGSIFTVSFPVVKS</sequence>
<evidence type="ECO:0000256" key="14">
    <source>
        <dbReference type="SAM" id="Phobius"/>
    </source>
</evidence>
<evidence type="ECO:0000256" key="11">
    <source>
        <dbReference type="ARBA" id="ARBA00022989"/>
    </source>
</evidence>